<accession>A0A158I803</accession>
<protein>
    <submittedName>
        <fullName evidence="2">Transposase</fullName>
    </submittedName>
</protein>
<dbReference type="AlphaFoldDB" id="A0A158I803"/>
<evidence type="ECO:0000313" key="2">
    <source>
        <dbReference type="EMBL" id="SAL52587.1"/>
    </source>
</evidence>
<dbReference type="STRING" id="326474.AWB65_04353"/>
<dbReference type="Proteomes" id="UP000054977">
    <property type="component" value="Unassembled WGS sequence"/>
</dbReference>
<comment type="caution">
    <text evidence="2">The sequence shown here is derived from an EMBL/GenBank/DDBJ whole genome shotgun (WGS) entry which is preliminary data.</text>
</comment>
<name>A0A158I803_9BURK</name>
<feature type="compositionally biased region" description="Basic and acidic residues" evidence="1">
    <location>
        <begin position="13"/>
        <end position="26"/>
    </location>
</feature>
<reference evidence="2" key="1">
    <citation type="submission" date="2016-01" db="EMBL/GenBank/DDBJ databases">
        <authorList>
            <person name="Peeters C."/>
        </authorList>
    </citation>
    <scope>NUCLEOTIDE SEQUENCE [LARGE SCALE GENOMIC DNA]</scope>
    <source>
        <strain evidence="2">LMG 22934</strain>
    </source>
</reference>
<proteinExistence type="predicted"/>
<sequence length="189" mass="20891">MDRANRGLAEGLQRVEEPRFARHPDCGGRWLARLPRSDRGGSSGRPDPDLHRASDPQFAKSATAEAAAAALDAFSQSDWGRKFPPWWQYGRVNGNRRSRSSPIRPRCVAREREAPAISCRIPTPLKACPCSCARSSRTAATSPATKPPASCCIWPCATSKDWKMPPITWRQAVNQFAILFGERFTSAII</sequence>
<gene>
    <name evidence="2" type="ORF">AWB65_04353</name>
</gene>
<evidence type="ECO:0000256" key="1">
    <source>
        <dbReference type="SAM" id="MobiDB-lite"/>
    </source>
</evidence>
<evidence type="ECO:0000313" key="3">
    <source>
        <dbReference type="Proteomes" id="UP000054977"/>
    </source>
</evidence>
<organism evidence="2 3">
    <name type="scientific">Caballeronia humi</name>
    <dbReference type="NCBI Taxonomy" id="326474"/>
    <lineage>
        <taxon>Bacteria</taxon>
        <taxon>Pseudomonadati</taxon>
        <taxon>Pseudomonadota</taxon>
        <taxon>Betaproteobacteria</taxon>
        <taxon>Burkholderiales</taxon>
        <taxon>Burkholderiaceae</taxon>
        <taxon>Caballeronia</taxon>
    </lineage>
</organism>
<feature type="region of interest" description="Disordered" evidence="1">
    <location>
        <begin position="1"/>
        <end position="54"/>
    </location>
</feature>
<dbReference type="EMBL" id="FCNW02000027">
    <property type="protein sequence ID" value="SAL52587.1"/>
    <property type="molecule type" value="Genomic_DNA"/>
</dbReference>
<keyword evidence="3" id="KW-1185">Reference proteome</keyword>